<evidence type="ECO:0000313" key="9">
    <source>
        <dbReference type="Proteomes" id="UP001230220"/>
    </source>
</evidence>
<comment type="caution">
    <text evidence="8">The sequence shown here is derived from an EMBL/GenBank/DDBJ whole genome shotgun (WGS) entry which is preliminary data.</text>
</comment>
<keyword evidence="4" id="KW-0312">Gluconeogenesis</keyword>
<evidence type="ECO:0000259" key="7">
    <source>
        <dbReference type="Pfam" id="PF06560"/>
    </source>
</evidence>
<dbReference type="GO" id="GO:0004347">
    <property type="term" value="F:glucose-6-phosphate isomerase activity"/>
    <property type="evidence" value="ECO:0007669"/>
    <property type="project" value="UniProtKB-EC"/>
</dbReference>
<keyword evidence="5" id="KW-0324">Glycolysis</keyword>
<evidence type="ECO:0000256" key="2">
    <source>
        <dbReference type="ARBA" id="ARBA00006542"/>
    </source>
</evidence>
<comment type="similarity">
    <text evidence="2">Belongs to the archaeal-type GPI family.</text>
</comment>
<evidence type="ECO:0000256" key="5">
    <source>
        <dbReference type="ARBA" id="ARBA00023152"/>
    </source>
</evidence>
<accession>A0ABU0E307</accession>
<comment type="pathway">
    <text evidence="1">Carbohydrate degradation; glycolysis; D-glyceraldehyde 3-phosphate and glycerone phosphate from D-glucose: step 2/4.</text>
</comment>
<feature type="domain" description="Glucose-6-phosphate isomerase prokaryote" evidence="7">
    <location>
        <begin position="36"/>
        <end position="166"/>
    </location>
</feature>
<dbReference type="InterPro" id="IPR011051">
    <property type="entry name" value="RmlC_Cupin_sf"/>
</dbReference>
<evidence type="ECO:0000256" key="3">
    <source>
        <dbReference type="ARBA" id="ARBA00011952"/>
    </source>
</evidence>
<comment type="catalytic activity">
    <reaction evidence="6">
        <text>alpha-D-glucose 6-phosphate = beta-D-fructose 6-phosphate</text>
        <dbReference type="Rhea" id="RHEA:11816"/>
        <dbReference type="ChEBI" id="CHEBI:57634"/>
        <dbReference type="ChEBI" id="CHEBI:58225"/>
        <dbReference type="EC" id="5.3.1.9"/>
    </reaction>
</comment>
<evidence type="ECO:0000256" key="6">
    <source>
        <dbReference type="ARBA" id="ARBA00029321"/>
    </source>
</evidence>
<evidence type="ECO:0000313" key="8">
    <source>
        <dbReference type="EMBL" id="MDQ0361278.1"/>
    </source>
</evidence>
<proteinExistence type="inferred from homology"/>
<dbReference type="InterPro" id="IPR010551">
    <property type="entry name" value="G6P_isomerase_prok"/>
</dbReference>
<dbReference type="RefSeq" id="WP_307407868.1">
    <property type="nucleotide sequence ID" value="NZ_JAUSUR010000003.1"/>
</dbReference>
<organism evidence="8 9">
    <name type="scientific">Breznakia pachnodae</name>
    <dbReference type="NCBI Taxonomy" id="265178"/>
    <lineage>
        <taxon>Bacteria</taxon>
        <taxon>Bacillati</taxon>
        <taxon>Bacillota</taxon>
        <taxon>Erysipelotrichia</taxon>
        <taxon>Erysipelotrichales</taxon>
        <taxon>Erysipelotrichaceae</taxon>
        <taxon>Breznakia</taxon>
    </lineage>
</organism>
<keyword evidence="9" id="KW-1185">Reference proteome</keyword>
<evidence type="ECO:0000256" key="1">
    <source>
        <dbReference type="ARBA" id="ARBA00004926"/>
    </source>
</evidence>
<dbReference type="Pfam" id="PF06560">
    <property type="entry name" value="GPI"/>
    <property type="match status" value="1"/>
</dbReference>
<dbReference type="SUPFAM" id="SSF51182">
    <property type="entry name" value="RmlC-like cupins"/>
    <property type="match status" value="1"/>
</dbReference>
<name>A0ABU0E307_9FIRM</name>
<dbReference type="EC" id="5.3.1.9" evidence="3"/>
<sequence length="183" mass="20932">MKIFEPKAKHDFMNGILQGDAVEKSVKLYKDAKHFYKNVDADLRDDTVMYEVYLYSKGDDKVGNLNWGLTVLKPVSVLGECNMTRGHFHKDLNCAEFYFGFAGKGLLLLMDEDGTCYSEKVFPGSVHHIDGRVAHRLINIGDEDMKVGACWPVQSGHDYERIEKFPFKARIYKDANDIKVEEE</sequence>
<protein>
    <recommendedName>
        <fullName evidence="3">glucose-6-phosphate isomerase</fullName>
        <ecNumber evidence="3">5.3.1.9</ecNumber>
    </recommendedName>
</protein>
<dbReference type="Gene3D" id="2.60.120.10">
    <property type="entry name" value="Jelly Rolls"/>
    <property type="match status" value="1"/>
</dbReference>
<dbReference type="CDD" id="cd02218">
    <property type="entry name" value="cupin_PGI"/>
    <property type="match status" value="1"/>
</dbReference>
<keyword evidence="8" id="KW-0413">Isomerase</keyword>
<gene>
    <name evidence="8" type="ORF">J2S15_002025</name>
</gene>
<evidence type="ECO:0000256" key="4">
    <source>
        <dbReference type="ARBA" id="ARBA00022432"/>
    </source>
</evidence>
<dbReference type="Proteomes" id="UP001230220">
    <property type="component" value="Unassembled WGS sequence"/>
</dbReference>
<dbReference type="InterPro" id="IPR014710">
    <property type="entry name" value="RmlC-like_jellyroll"/>
</dbReference>
<dbReference type="EMBL" id="JAUSUR010000003">
    <property type="protein sequence ID" value="MDQ0361278.1"/>
    <property type="molecule type" value="Genomic_DNA"/>
</dbReference>
<reference evidence="8 9" key="1">
    <citation type="submission" date="2023-07" db="EMBL/GenBank/DDBJ databases">
        <title>Genomic Encyclopedia of Type Strains, Phase IV (KMG-IV): sequencing the most valuable type-strain genomes for metagenomic binning, comparative biology and taxonomic classification.</title>
        <authorList>
            <person name="Goeker M."/>
        </authorList>
    </citation>
    <scope>NUCLEOTIDE SEQUENCE [LARGE SCALE GENOMIC DNA]</scope>
    <source>
        <strain evidence="8 9">DSM 16784</strain>
    </source>
</reference>